<dbReference type="RefSeq" id="WP_379077957.1">
    <property type="nucleotide sequence ID" value="NZ_JBHULL010000008.1"/>
</dbReference>
<gene>
    <name evidence="2" type="ORF">ACFSR6_09185</name>
</gene>
<comment type="caution">
    <text evidence="2">The sequence shown here is derived from an EMBL/GenBank/DDBJ whole genome shotgun (WGS) entry which is preliminary data.</text>
</comment>
<keyword evidence="3" id="KW-1185">Reference proteome</keyword>
<name>A0ABW5MJU1_9SPHI</name>
<evidence type="ECO:0000259" key="1">
    <source>
        <dbReference type="PROSITE" id="PS50910"/>
    </source>
</evidence>
<accession>A0ABW5MJU1</accession>
<dbReference type="Gene3D" id="1.20.120.330">
    <property type="entry name" value="Nucleotidyltransferases domain 2"/>
    <property type="match status" value="1"/>
</dbReference>
<reference evidence="3" key="1">
    <citation type="journal article" date="2019" name="Int. J. Syst. Evol. Microbiol.">
        <title>The Global Catalogue of Microorganisms (GCM) 10K type strain sequencing project: providing services to taxonomists for standard genome sequencing and annotation.</title>
        <authorList>
            <consortium name="The Broad Institute Genomics Platform"/>
            <consortium name="The Broad Institute Genome Sequencing Center for Infectious Disease"/>
            <person name="Wu L."/>
            <person name="Ma J."/>
        </authorList>
    </citation>
    <scope>NUCLEOTIDE SEQUENCE [LARGE SCALE GENOMIC DNA]</scope>
    <source>
        <strain evidence="3">KCTC 42866</strain>
    </source>
</reference>
<dbReference type="Pfam" id="PF05168">
    <property type="entry name" value="HEPN"/>
    <property type="match status" value="1"/>
</dbReference>
<evidence type="ECO:0000313" key="2">
    <source>
        <dbReference type="EMBL" id="MFD2582660.1"/>
    </source>
</evidence>
<dbReference type="EMBL" id="JBHULL010000008">
    <property type="protein sequence ID" value="MFD2582660.1"/>
    <property type="molecule type" value="Genomic_DNA"/>
</dbReference>
<dbReference type="PROSITE" id="PS50910">
    <property type="entry name" value="HEPN"/>
    <property type="match status" value="1"/>
</dbReference>
<sequence>MKTPTLSVEFRHGTAFSKLISELSEKFQPLQIFCFYKRSSQDTKLSCFVNEHASSSYEYGLLLVTATATRIDYEVQDYANSQFAAGTITVICHGNQSIWEAIDANSRFFKAIFTDGELLYSHDGLLVRPYVQPYDPVNAGRKALKHYNHRMPLAEGFLTGAAQCLAAESYNISVFMLHQTVEQLCILLIRVHIAYRSEFHNLSRLLRLCQSFSELPYKMFFESAESRRLFEVLSRSYSAARYKDDFSVSRKDAESLFTLIESFVAVAKSMCEKKIEMLEEQATSFAVSEQTAKEVA</sequence>
<protein>
    <submittedName>
        <fullName evidence="2">HEPN domain-containing protein</fullName>
    </submittedName>
</protein>
<feature type="domain" description="HEPN" evidence="1">
    <location>
        <begin position="151"/>
        <end position="263"/>
    </location>
</feature>
<proteinExistence type="predicted"/>
<organism evidence="2 3">
    <name type="scientific">Pedobacter vanadiisoli</name>
    <dbReference type="NCBI Taxonomy" id="1761975"/>
    <lineage>
        <taxon>Bacteria</taxon>
        <taxon>Pseudomonadati</taxon>
        <taxon>Bacteroidota</taxon>
        <taxon>Sphingobacteriia</taxon>
        <taxon>Sphingobacteriales</taxon>
        <taxon>Sphingobacteriaceae</taxon>
        <taxon>Pedobacter</taxon>
    </lineage>
</organism>
<evidence type="ECO:0000313" key="3">
    <source>
        <dbReference type="Proteomes" id="UP001597461"/>
    </source>
</evidence>
<dbReference type="SMART" id="SM00748">
    <property type="entry name" value="HEPN"/>
    <property type="match status" value="1"/>
</dbReference>
<dbReference type="Proteomes" id="UP001597461">
    <property type="component" value="Unassembled WGS sequence"/>
</dbReference>
<dbReference type="SUPFAM" id="SSF81593">
    <property type="entry name" value="Nucleotidyltransferase substrate binding subunit/domain"/>
    <property type="match status" value="1"/>
</dbReference>
<dbReference type="InterPro" id="IPR007842">
    <property type="entry name" value="HEPN_dom"/>
</dbReference>